<dbReference type="Pfam" id="PF06030">
    <property type="entry name" value="WxLIP_PGBD"/>
    <property type="match status" value="1"/>
</dbReference>
<comment type="caution">
    <text evidence="6">The sequence shown here is derived from an EMBL/GenBank/DDBJ whole genome shotgun (WGS) entry which is preliminary data.</text>
</comment>
<feature type="chain" id="PRO_5043858143" evidence="3">
    <location>
        <begin position="25"/>
        <end position="380"/>
    </location>
</feature>
<evidence type="ECO:0000256" key="2">
    <source>
        <dbReference type="SAM" id="Phobius"/>
    </source>
</evidence>
<keyword evidence="3" id="KW-0732">Signal</keyword>
<accession>A0AAW9K7X4</accession>
<dbReference type="AlphaFoldDB" id="A0AAW9K7X4"/>
<evidence type="ECO:0000259" key="4">
    <source>
        <dbReference type="Pfam" id="PF06030"/>
    </source>
</evidence>
<dbReference type="InterPro" id="IPR021759">
    <property type="entry name" value="WxLIP_HBD"/>
</dbReference>
<feature type="domain" description="WxL Interacting Protein peptidoglycan binding" evidence="4">
    <location>
        <begin position="30"/>
        <end position="148"/>
    </location>
</feature>
<feature type="transmembrane region" description="Helical" evidence="2">
    <location>
        <begin position="309"/>
        <end position="332"/>
    </location>
</feature>
<protein>
    <submittedName>
        <fullName evidence="6">DUF916 and DUF3324 domain-containing protein</fullName>
    </submittedName>
</protein>
<reference evidence="6" key="1">
    <citation type="submission" date="2023-08" db="EMBL/GenBank/DDBJ databases">
        <title>Genomic characterization of piscicolin 126 produced by Carnobacterium maltaromaticum CM22 strain isolated from salmon (Salmo salar).</title>
        <authorList>
            <person name="Gonzalez-Gragera E."/>
            <person name="Garcia-Lopez J.D."/>
            <person name="Teso-Perez C."/>
            <person name="Gimenez-Hernandez I."/>
            <person name="Peralta-Sanchez J.M."/>
            <person name="Valdivia E."/>
            <person name="Montalban-Lopez M."/>
            <person name="Martin-Platero A.M."/>
            <person name="Banos A."/>
            <person name="Martinez-Bueno M."/>
        </authorList>
    </citation>
    <scope>NUCLEOTIDE SEQUENCE</scope>
    <source>
        <strain evidence="6">CM22</strain>
    </source>
</reference>
<sequence>MKKIISILVVCLIGLQHMPMIGEAAETMAYSVKANIPENQINKTLTYFDLKMEPNQRQDITLTVSNSSDEKATILISPNVAMTNQNGVIDYSKADETVDKTLKNPVTSIISKAQEVTLEPKERKEVSFTVQMPEKEFDGLILGGFYISKKEDNSNTKDKEKDVQIKNKYSYVIGLQMRENTNEVKPVMELNDIKPALLNYRTAVTANLQNTEATIMKELTVDAKVMKKGSTNVLHETKKEGLSMAPNSNFDFPINWDNQSLEAGTYILQLDAQSGEEKWKFEKEFKISAKDSVNLNKEAVELEKAEPNWIMLISVVVGGALLLIIVIIFFISHHKKKKAAEKRARLMKQRKRKKQQEIRKRKPTTKSMNETKIVKKKRKD</sequence>
<evidence type="ECO:0000259" key="5">
    <source>
        <dbReference type="Pfam" id="PF11797"/>
    </source>
</evidence>
<evidence type="ECO:0000256" key="1">
    <source>
        <dbReference type="SAM" id="MobiDB-lite"/>
    </source>
</evidence>
<dbReference type="Proteomes" id="UP001290462">
    <property type="component" value="Unassembled WGS sequence"/>
</dbReference>
<organism evidence="6 7">
    <name type="scientific">Carnobacterium maltaromaticum</name>
    <name type="common">Carnobacterium piscicola</name>
    <dbReference type="NCBI Taxonomy" id="2751"/>
    <lineage>
        <taxon>Bacteria</taxon>
        <taxon>Bacillati</taxon>
        <taxon>Bacillota</taxon>
        <taxon>Bacilli</taxon>
        <taxon>Lactobacillales</taxon>
        <taxon>Carnobacteriaceae</taxon>
        <taxon>Carnobacterium</taxon>
    </lineage>
</organism>
<dbReference type="InterPro" id="IPR010317">
    <property type="entry name" value="WxLIP_PGBD"/>
</dbReference>
<keyword evidence="2" id="KW-0472">Membrane</keyword>
<proteinExistence type="predicted"/>
<keyword evidence="2" id="KW-1133">Transmembrane helix</keyword>
<feature type="compositionally biased region" description="Basic residues" evidence="1">
    <location>
        <begin position="343"/>
        <end position="364"/>
    </location>
</feature>
<gene>
    <name evidence="6" type="ORF">RAK27_12760</name>
</gene>
<name>A0AAW9K7X4_CARML</name>
<evidence type="ECO:0000256" key="3">
    <source>
        <dbReference type="SAM" id="SignalP"/>
    </source>
</evidence>
<dbReference type="Pfam" id="PF11797">
    <property type="entry name" value="WxLIP_HBD"/>
    <property type="match status" value="1"/>
</dbReference>
<evidence type="ECO:0000313" key="6">
    <source>
        <dbReference type="EMBL" id="MDZ5759527.1"/>
    </source>
</evidence>
<feature type="region of interest" description="Disordered" evidence="1">
    <location>
        <begin position="343"/>
        <end position="380"/>
    </location>
</feature>
<dbReference type="RefSeq" id="WP_322809260.1">
    <property type="nucleotide sequence ID" value="NZ_JAVBVO010000003.1"/>
</dbReference>
<dbReference type="EMBL" id="JAVBVO010000003">
    <property type="protein sequence ID" value="MDZ5759527.1"/>
    <property type="molecule type" value="Genomic_DNA"/>
</dbReference>
<keyword evidence="2" id="KW-0812">Transmembrane</keyword>
<evidence type="ECO:0000313" key="7">
    <source>
        <dbReference type="Proteomes" id="UP001290462"/>
    </source>
</evidence>
<feature type="signal peptide" evidence="3">
    <location>
        <begin position="1"/>
        <end position="24"/>
    </location>
</feature>
<feature type="domain" description="WxL Interacting Protein host binding" evidence="5">
    <location>
        <begin position="161"/>
        <end position="297"/>
    </location>
</feature>